<keyword evidence="5" id="KW-0732">Signal</keyword>
<comment type="caution">
    <text evidence="8">The sequence shown here is derived from an EMBL/GenBank/DDBJ whole genome shotgun (WGS) entry which is preliminary data.</text>
</comment>
<dbReference type="Gene3D" id="3.30.450.20">
    <property type="entry name" value="PAS domain"/>
    <property type="match status" value="1"/>
</dbReference>
<dbReference type="SUPFAM" id="SSF55785">
    <property type="entry name" value="PYP-like sensor domain (PAS domain)"/>
    <property type="match status" value="1"/>
</dbReference>
<dbReference type="InterPro" id="IPR013783">
    <property type="entry name" value="Ig-like_fold"/>
</dbReference>
<feature type="chain" id="PRO_5040827158" description="histidine kinase" evidence="5">
    <location>
        <begin position="27"/>
        <end position="1231"/>
    </location>
</feature>
<dbReference type="Pfam" id="PF07495">
    <property type="entry name" value="Y_Y_Y"/>
    <property type="match status" value="1"/>
</dbReference>
<reference evidence="8" key="1">
    <citation type="submission" date="2022-01" db="EMBL/GenBank/DDBJ databases">
        <title>Whole genome-based taxonomy of the Shewanellaceae.</title>
        <authorList>
            <person name="Martin-Rodriguez A.J."/>
        </authorList>
    </citation>
    <scope>NUCLEOTIDE SEQUENCE</scope>
    <source>
        <strain evidence="8">DSM 16422</strain>
    </source>
</reference>
<keyword evidence="9" id="KW-1185">Reference proteome</keyword>
<dbReference type="Pfam" id="PF07494">
    <property type="entry name" value="Reg_prop"/>
    <property type="match status" value="2"/>
</dbReference>
<keyword evidence="3" id="KW-0597">Phosphoprotein</keyword>
<keyword evidence="4" id="KW-0472">Membrane</keyword>
<dbReference type="InterPro" id="IPR003594">
    <property type="entry name" value="HATPase_dom"/>
</dbReference>
<dbReference type="InterPro" id="IPR013655">
    <property type="entry name" value="PAS_fold_3"/>
</dbReference>
<dbReference type="EMBL" id="JAKIKP010000001">
    <property type="protein sequence ID" value="MCL1141517.1"/>
    <property type="molecule type" value="Genomic_DNA"/>
</dbReference>
<evidence type="ECO:0000313" key="8">
    <source>
        <dbReference type="EMBL" id="MCL1141517.1"/>
    </source>
</evidence>
<sequence length="1231" mass="140181">MANKHFSIHQLLLTCLLFFSSLNTHATVQFSTLEAEHGLSMNTVNDVLTDQSGYLWVATQAGLNRYNGKEIKVYLKEHDNGPSGNHISHLYYSRKGELWFSTINDGLNRYDEKTKQFLHFNTPEFGLPTSGINAISEDHNGNIWLASTNGIYIFSARNLSLIEHIDVGDKGLLEENVTGLFLDNRSRLWVSHQAGMQLYLPEQSTLIPFEFPATIKVNAINNITNGNENSLWLTTEHGKLVHLKLSDNNQAISAKPHDIYFPENLKNSDISDLLLDIDGKLWLGFQQSGVAAYSPETHQIEHYSYSPSNVTSVSSELITSLWIDEDRQLWIGTRGSGLSRADLFSLAFNTINQYSFKDKNLFDTDIRSIYRDKQQTLWIGTATGLYIAHEDNNRNITGFSLYSHPSFDGKSFISFIKQDNQNRLWIGTRGNGLYLLNLVDQSIKQFQAETDNPRAIASNYLYSLFFDDKQQAWITTKDSGLSLFIESQQSFKSWSYDPDIQNGFPSNEISNILSDSNNGYWVLTYGAGLVHMSEHGLLTQYSPSTLDTFPSKHLFNAYDINGKLWVSSSDGVFEFDPQSQQVKLYNNKNGLIDNIAYLMVKDQTDTLWVGTSKGLSVIDTNTATIRNYTDVDGLQNNEFNFGSGFVDDDNRVYIGGINGFNMIYPVNLPVIPAPKTPIIDEFYLLNKLQRVQDTPRFQQTNDISYATSIQLQYDDAIFSFQFHSNNLHQAEQLQYEYRMLGLHQQWFDDLNGHIAHFSGLSPGQYQFQVRARNHNNQYSPIRTLDVNIAPAPWQTWWAYTLYAILICTILSSFIWLQTRKYRQKVKMMEQISKSEQRLQLSLRGSGDEFWDWDITQKSAIRSNTFLKYPDEETSLADTLLYCIHPDDLASVTEDMQTCLKGGQEKFELTYRARLPDDNWVWVLNRGQVIERDQNGRANRIVGTVKNIQSLKETEQTLKQLNLELADRVKTRTEELKLTQNELIDKEKMATLGGLVASITHEINTPIGISVTATSHLSDRVVEFNEKYQSGDVSHEDFEQYQSEVADCAKLVLSNLHRAAKLIQSFKKVSVDQSHEDLRDFNLKQYLDEIFVSLHPLLSRTKHQYQYQCPDDIILHSQPGVLYQIVSNLFNNSIIHAYPDDSVGQLVLTITREAQGIKIIYQDDGCGMPDEVKANIFLPFFTTKRGKGGSGLGMNILYNLVTQVLKGTVTLESEINKGATFIIELPEEIIAK</sequence>
<feature type="domain" description="PAC" evidence="7">
    <location>
        <begin position="904"/>
        <end position="959"/>
    </location>
</feature>
<dbReference type="Pfam" id="PF08447">
    <property type="entry name" value="PAS_3"/>
    <property type="match status" value="1"/>
</dbReference>
<evidence type="ECO:0000256" key="1">
    <source>
        <dbReference type="ARBA" id="ARBA00000085"/>
    </source>
</evidence>
<gene>
    <name evidence="8" type="ORF">L2672_02215</name>
</gene>
<dbReference type="InterPro" id="IPR015943">
    <property type="entry name" value="WD40/YVTN_repeat-like_dom_sf"/>
</dbReference>
<feature type="signal peptide" evidence="5">
    <location>
        <begin position="1"/>
        <end position="26"/>
    </location>
</feature>
<dbReference type="Gene3D" id="3.30.565.10">
    <property type="entry name" value="Histidine kinase-like ATPase, C-terminal domain"/>
    <property type="match status" value="1"/>
</dbReference>
<evidence type="ECO:0000256" key="3">
    <source>
        <dbReference type="ARBA" id="ARBA00022553"/>
    </source>
</evidence>
<protein>
    <recommendedName>
        <fullName evidence="2">histidine kinase</fullName>
        <ecNumber evidence="2">2.7.13.3</ecNumber>
    </recommendedName>
</protein>
<evidence type="ECO:0000256" key="5">
    <source>
        <dbReference type="SAM" id="SignalP"/>
    </source>
</evidence>
<dbReference type="InterPro" id="IPR005467">
    <property type="entry name" value="His_kinase_dom"/>
</dbReference>
<evidence type="ECO:0000259" key="6">
    <source>
        <dbReference type="PROSITE" id="PS50109"/>
    </source>
</evidence>
<dbReference type="Proteomes" id="UP001139333">
    <property type="component" value="Unassembled WGS sequence"/>
</dbReference>
<keyword evidence="4" id="KW-1133">Transmembrane helix</keyword>
<dbReference type="PRINTS" id="PR00344">
    <property type="entry name" value="BCTRLSENSOR"/>
</dbReference>
<proteinExistence type="predicted"/>
<dbReference type="GO" id="GO:0000155">
    <property type="term" value="F:phosphorelay sensor kinase activity"/>
    <property type="evidence" value="ECO:0007669"/>
    <property type="project" value="TreeGrafter"/>
</dbReference>
<keyword evidence="8" id="KW-0067">ATP-binding</keyword>
<organism evidence="8 9">
    <name type="scientific">Shewanella gaetbuli</name>
    <dbReference type="NCBI Taxonomy" id="220752"/>
    <lineage>
        <taxon>Bacteria</taxon>
        <taxon>Pseudomonadati</taxon>
        <taxon>Pseudomonadota</taxon>
        <taxon>Gammaproteobacteria</taxon>
        <taxon>Alteromonadales</taxon>
        <taxon>Shewanellaceae</taxon>
        <taxon>Shewanella</taxon>
    </lineage>
</organism>
<dbReference type="RefSeq" id="WP_248994190.1">
    <property type="nucleotide sequence ID" value="NZ_JAKIKP010000001.1"/>
</dbReference>
<evidence type="ECO:0000256" key="2">
    <source>
        <dbReference type="ARBA" id="ARBA00012438"/>
    </source>
</evidence>
<comment type="catalytic activity">
    <reaction evidence="1">
        <text>ATP + protein L-histidine = ADP + protein N-phospho-L-histidine.</text>
        <dbReference type="EC" id="2.7.13.3"/>
    </reaction>
</comment>
<accession>A0A9X1ZKI7</accession>
<dbReference type="InterPro" id="IPR036890">
    <property type="entry name" value="HATPase_C_sf"/>
</dbReference>
<dbReference type="Gene3D" id="2.130.10.10">
    <property type="entry name" value="YVTN repeat-like/Quinoprotein amine dehydrogenase"/>
    <property type="match status" value="4"/>
</dbReference>
<dbReference type="SUPFAM" id="SSF63829">
    <property type="entry name" value="Calcium-dependent phosphotriesterase"/>
    <property type="match status" value="2"/>
</dbReference>
<dbReference type="CDD" id="cd00130">
    <property type="entry name" value="PAS"/>
    <property type="match status" value="1"/>
</dbReference>
<dbReference type="InterPro" id="IPR035965">
    <property type="entry name" value="PAS-like_dom_sf"/>
</dbReference>
<evidence type="ECO:0000313" key="9">
    <source>
        <dbReference type="Proteomes" id="UP001139333"/>
    </source>
</evidence>
<keyword evidence="4" id="KW-0812">Transmembrane</keyword>
<dbReference type="GO" id="GO:0005524">
    <property type="term" value="F:ATP binding"/>
    <property type="evidence" value="ECO:0007669"/>
    <property type="project" value="UniProtKB-KW"/>
</dbReference>
<name>A0A9X1ZKI7_9GAMM</name>
<evidence type="ECO:0000256" key="4">
    <source>
        <dbReference type="SAM" id="Phobius"/>
    </source>
</evidence>
<dbReference type="PANTHER" id="PTHR43547:SF2">
    <property type="entry name" value="HYBRID SIGNAL TRANSDUCTION HISTIDINE KINASE C"/>
    <property type="match status" value="1"/>
</dbReference>
<dbReference type="PROSITE" id="PS50109">
    <property type="entry name" value="HIS_KIN"/>
    <property type="match status" value="1"/>
</dbReference>
<dbReference type="InterPro" id="IPR000700">
    <property type="entry name" value="PAS-assoc_C"/>
</dbReference>
<dbReference type="InterPro" id="IPR011110">
    <property type="entry name" value="Reg_prop"/>
</dbReference>
<dbReference type="CDD" id="cd00075">
    <property type="entry name" value="HATPase"/>
    <property type="match status" value="1"/>
</dbReference>
<dbReference type="InterPro" id="IPR011123">
    <property type="entry name" value="Y_Y_Y"/>
</dbReference>
<evidence type="ECO:0000259" key="7">
    <source>
        <dbReference type="PROSITE" id="PS50113"/>
    </source>
</evidence>
<dbReference type="SMART" id="SM00387">
    <property type="entry name" value="HATPase_c"/>
    <property type="match status" value="1"/>
</dbReference>
<dbReference type="InterPro" id="IPR004358">
    <property type="entry name" value="Sig_transdc_His_kin-like_C"/>
</dbReference>
<dbReference type="PROSITE" id="PS50113">
    <property type="entry name" value="PAC"/>
    <property type="match status" value="1"/>
</dbReference>
<dbReference type="Gene3D" id="1.10.287.130">
    <property type="match status" value="1"/>
</dbReference>
<dbReference type="EC" id="2.7.13.3" evidence="2"/>
<feature type="transmembrane region" description="Helical" evidence="4">
    <location>
        <begin position="796"/>
        <end position="816"/>
    </location>
</feature>
<dbReference type="Pfam" id="PF02518">
    <property type="entry name" value="HATPase_c"/>
    <property type="match status" value="1"/>
</dbReference>
<dbReference type="PANTHER" id="PTHR43547">
    <property type="entry name" value="TWO-COMPONENT HISTIDINE KINASE"/>
    <property type="match status" value="1"/>
</dbReference>
<dbReference type="Gene3D" id="2.60.40.10">
    <property type="entry name" value="Immunoglobulins"/>
    <property type="match status" value="1"/>
</dbReference>
<dbReference type="InterPro" id="IPR000014">
    <property type="entry name" value="PAS"/>
</dbReference>
<keyword evidence="8" id="KW-0547">Nucleotide-binding</keyword>
<feature type="domain" description="Histidine kinase" evidence="6">
    <location>
        <begin position="997"/>
        <end position="1228"/>
    </location>
</feature>
<dbReference type="SUPFAM" id="SSF55874">
    <property type="entry name" value="ATPase domain of HSP90 chaperone/DNA topoisomerase II/histidine kinase"/>
    <property type="match status" value="1"/>
</dbReference>
<dbReference type="AlphaFoldDB" id="A0A9X1ZKI7"/>